<dbReference type="PANTHER" id="PTHR42723:SF1">
    <property type="entry name" value="CHLOROPHYLL SYNTHASE, CHLOROPLASTIC"/>
    <property type="match status" value="1"/>
</dbReference>
<dbReference type="InterPro" id="IPR000537">
    <property type="entry name" value="UbiA_prenyltransferase"/>
</dbReference>
<evidence type="ECO:0000256" key="4">
    <source>
        <dbReference type="ARBA" id="ARBA00023136"/>
    </source>
</evidence>
<dbReference type="Pfam" id="PF01040">
    <property type="entry name" value="UbiA"/>
    <property type="match status" value="1"/>
</dbReference>
<comment type="caution">
    <text evidence="8">The sequence shown here is derived from an EMBL/GenBank/DDBJ whole genome shotgun (WGS) entry which is preliminary data.</text>
</comment>
<accession>A0ABU2LHM4</accession>
<evidence type="ECO:0000256" key="5">
    <source>
        <dbReference type="SAM" id="MobiDB-lite"/>
    </source>
</evidence>
<dbReference type="RefSeq" id="WP_311594842.1">
    <property type="nucleotide sequence ID" value="NZ_JAVREM010000001.1"/>
</dbReference>
<keyword evidence="3 6" id="KW-1133">Transmembrane helix</keyword>
<keyword evidence="9" id="KW-1185">Reference proteome</keyword>
<feature type="region of interest" description="Disordered" evidence="5">
    <location>
        <begin position="300"/>
        <end position="332"/>
    </location>
</feature>
<evidence type="ECO:0000256" key="1">
    <source>
        <dbReference type="ARBA" id="ARBA00004141"/>
    </source>
</evidence>
<keyword evidence="4 6" id="KW-0472">Membrane</keyword>
<evidence type="ECO:0000256" key="2">
    <source>
        <dbReference type="ARBA" id="ARBA00022692"/>
    </source>
</evidence>
<feature type="transmembrane region" description="Helical" evidence="6">
    <location>
        <begin position="222"/>
        <end position="241"/>
    </location>
</feature>
<dbReference type="InterPro" id="IPR050475">
    <property type="entry name" value="Prenyltransferase_related"/>
</dbReference>
<protein>
    <submittedName>
        <fullName evidence="8">UbiA family prenyltransferase</fullName>
    </submittedName>
</protein>
<feature type="signal peptide" evidence="7">
    <location>
        <begin position="1"/>
        <end position="20"/>
    </location>
</feature>
<feature type="transmembrane region" description="Helical" evidence="6">
    <location>
        <begin position="72"/>
        <end position="89"/>
    </location>
</feature>
<dbReference type="Proteomes" id="UP001183420">
    <property type="component" value="Unassembled WGS sequence"/>
</dbReference>
<dbReference type="InterPro" id="IPR044878">
    <property type="entry name" value="UbiA_sf"/>
</dbReference>
<sequence>MRPYDLVVVPLVAAAGAALAAPVPAPLAESTAAVIAAAACSSALYAADYLTRAEDLATKPRRPIPSGRLSPRAAKTSAILAALITVVLACLMNPRTLLFVALSAAAYYAYGKWLKNRGLWGDAASGFAGWSCSLLVGACLTTPWPPAGLIVVAAALGLQGAFGNLLLAVNDRSHDQRAGCRTFPVRHGQARAARALAGLAAATYATAALAPLVTGRRPTPGFFLFLGVALLMAVAALAVAWPHRLGGARPRQAITWHLFERLLLPGALLALTGRSEAAAIAVALAASVVALTPRPILPPDTRRRLPVSRARSGDPAAPAGRAPPVGPSLDGA</sequence>
<feature type="compositionally biased region" description="Low complexity" evidence="5">
    <location>
        <begin position="308"/>
        <end position="323"/>
    </location>
</feature>
<dbReference type="Gene3D" id="1.10.357.140">
    <property type="entry name" value="UbiA prenyltransferase"/>
    <property type="match status" value="1"/>
</dbReference>
<dbReference type="PANTHER" id="PTHR42723">
    <property type="entry name" value="CHLOROPHYLL SYNTHASE"/>
    <property type="match status" value="1"/>
</dbReference>
<feature type="transmembrane region" description="Helical" evidence="6">
    <location>
        <begin position="191"/>
        <end position="210"/>
    </location>
</feature>
<dbReference type="CDD" id="cd13956">
    <property type="entry name" value="PT_UbiA"/>
    <property type="match status" value="1"/>
</dbReference>
<keyword evidence="7" id="KW-0732">Signal</keyword>
<comment type="subcellular location">
    <subcellularLocation>
        <location evidence="1">Membrane</location>
        <topology evidence="1">Multi-pass membrane protein</topology>
    </subcellularLocation>
</comment>
<evidence type="ECO:0000313" key="9">
    <source>
        <dbReference type="Proteomes" id="UP001183420"/>
    </source>
</evidence>
<dbReference type="Gene3D" id="1.20.120.1780">
    <property type="entry name" value="UbiA prenyltransferase"/>
    <property type="match status" value="1"/>
</dbReference>
<proteinExistence type="predicted"/>
<feature type="transmembrane region" description="Helical" evidence="6">
    <location>
        <begin position="150"/>
        <end position="170"/>
    </location>
</feature>
<evidence type="ECO:0000313" key="8">
    <source>
        <dbReference type="EMBL" id="MDT0317091.1"/>
    </source>
</evidence>
<dbReference type="EMBL" id="JAVREM010000001">
    <property type="protein sequence ID" value="MDT0317091.1"/>
    <property type="molecule type" value="Genomic_DNA"/>
</dbReference>
<name>A0ABU2LHM4_9ACTN</name>
<gene>
    <name evidence="8" type="ORF">RNC47_01920</name>
</gene>
<evidence type="ECO:0000256" key="7">
    <source>
        <dbReference type="SAM" id="SignalP"/>
    </source>
</evidence>
<organism evidence="8 9">
    <name type="scientific">Streptomyces millisiae</name>
    <dbReference type="NCBI Taxonomy" id="3075542"/>
    <lineage>
        <taxon>Bacteria</taxon>
        <taxon>Bacillati</taxon>
        <taxon>Actinomycetota</taxon>
        <taxon>Actinomycetes</taxon>
        <taxon>Kitasatosporales</taxon>
        <taxon>Streptomycetaceae</taxon>
        <taxon>Streptomyces</taxon>
    </lineage>
</organism>
<evidence type="ECO:0000256" key="3">
    <source>
        <dbReference type="ARBA" id="ARBA00022989"/>
    </source>
</evidence>
<evidence type="ECO:0000256" key="6">
    <source>
        <dbReference type="SAM" id="Phobius"/>
    </source>
</evidence>
<keyword evidence="2 6" id="KW-0812">Transmembrane</keyword>
<feature type="transmembrane region" description="Helical" evidence="6">
    <location>
        <begin position="30"/>
        <end position="51"/>
    </location>
</feature>
<reference evidence="9" key="1">
    <citation type="submission" date="2023-07" db="EMBL/GenBank/DDBJ databases">
        <title>30 novel species of actinomycetes from the DSMZ collection.</title>
        <authorList>
            <person name="Nouioui I."/>
        </authorList>
    </citation>
    <scope>NUCLEOTIDE SEQUENCE [LARGE SCALE GENOMIC DNA]</scope>
    <source>
        <strain evidence="9">DSM 44918</strain>
    </source>
</reference>
<feature type="chain" id="PRO_5045410577" evidence="7">
    <location>
        <begin position="21"/>
        <end position="332"/>
    </location>
</feature>